<dbReference type="Pfam" id="PF07072">
    <property type="entry name" value="ZapD"/>
    <property type="match status" value="1"/>
</dbReference>
<keyword evidence="2 5" id="KW-0132">Cell division</keyword>
<keyword evidence="3 5" id="KW-0717">Septation</keyword>
<sequence length="251" mass="28695">MILYEYPLNERVRAFLRLEDLFDRMGFFVERDTSHDHHAALLALFEVLEVCSRGELKSDILQELERQKQVLSGYREVPGVNLEVLNEVIHEVERAFQALMDSPGKTGQHLRDNEWLSAIRSRAIIPGGTCEFDLPSYHAWLNRPVAQRRNDLLGWLTPLKPMADALHLVLKLLREGGRAADMVAAQGVYQQDAKGKTWQLLRLWVDETRNAVPEISANKYVLHIRFTQAGIVARPSVIDADVPFRIALCNF</sequence>
<dbReference type="PANTHER" id="PTHR39455:SF1">
    <property type="entry name" value="CELL DIVISION PROTEIN ZAPD"/>
    <property type="match status" value="1"/>
</dbReference>
<dbReference type="GO" id="GO:0051301">
    <property type="term" value="P:cell division"/>
    <property type="evidence" value="ECO:0007669"/>
    <property type="project" value="UniProtKB-KW"/>
</dbReference>
<organism evidence="6 7">
    <name type="scientific">Piscinibacterium candidicorallinum</name>
    <dbReference type="NCBI Taxonomy" id="1793872"/>
    <lineage>
        <taxon>Bacteria</taxon>
        <taxon>Pseudomonadati</taxon>
        <taxon>Pseudomonadota</taxon>
        <taxon>Betaproteobacteria</taxon>
        <taxon>Burkholderiales</taxon>
        <taxon>Piscinibacterium</taxon>
    </lineage>
</organism>
<reference evidence="7" key="1">
    <citation type="journal article" date="2019" name="Int. J. Syst. Evol. Microbiol.">
        <title>The Global Catalogue of Microorganisms (GCM) 10K type strain sequencing project: providing services to taxonomists for standard genome sequencing and annotation.</title>
        <authorList>
            <consortium name="The Broad Institute Genomics Platform"/>
            <consortium name="The Broad Institute Genome Sequencing Center for Infectious Disease"/>
            <person name="Wu L."/>
            <person name="Ma J."/>
        </authorList>
    </citation>
    <scope>NUCLEOTIDE SEQUENCE [LARGE SCALE GENOMIC DNA]</scope>
    <source>
        <strain evidence="7">KCTC 52168</strain>
    </source>
</reference>
<name>A0ABV7H4X9_9BURK</name>
<evidence type="ECO:0000313" key="7">
    <source>
        <dbReference type="Proteomes" id="UP001595556"/>
    </source>
</evidence>
<dbReference type="NCBIfam" id="NF003656">
    <property type="entry name" value="PRK05287.1-4"/>
    <property type="match status" value="1"/>
</dbReference>
<dbReference type="Gene3D" id="1.10.3900.10">
    <property type="entry name" value="YacF-like"/>
    <property type="match status" value="1"/>
</dbReference>
<comment type="function">
    <text evidence="5">Cell division factor that enhances FtsZ-ring assembly. Directly interacts with FtsZ and promotes bundling of FtsZ protofilaments, with a reduction in FtsZ GTPase activity.</text>
</comment>
<evidence type="ECO:0000256" key="3">
    <source>
        <dbReference type="ARBA" id="ARBA00023210"/>
    </source>
</evidence>
<evidence type="ECO:0000256" key="5">
    <source>
        <dbReference type="HAMAP-Rule" id="MF_01092"/>
    </source>
</evidence>
<protein>
    <recommendedName>
        <fullName evidence="5">Cell division protein ZapD</fullName>
    </recommendedName>
    <alternativeName>
        <fullName evidence="5">Z ring-associated protein D</fullName>
    </alternativeName>
</protein>
<dbReference type="InterPro" id="IPR027462">
    <property type="entry name" value="ZapD_C"/>
</dbReference>
<dbReference type="Proteomes" id="UP001595556">
    <property type="component" value="Unassembled WGS sequence"/>
</dbReference>
<dbReference type="EMBL" id="JBHRTI010000010">
    <property type="protein sequence ID" value="MFC3148979.1"/>
    <property type="molecule type" value="Genomic_DNA"/>
</dbReference>
<dbReference type="HAMAP" id="MF_01092">
    <property type="entry name" value="ZapD"/>
    <property type="match status" value="1"/>
</dbReference>
<keyword evidence="7" id="KW-1185">Reference proteome</keyword>
<dbReference type="SUPFAM" id="SSF160950">
    <property type="entry name" value="YacF-like"/>
    <property type="match status" value="1"/>
</dbReference>
<dbReference type="RefSeq" id="WP_377305385.1">
    <property type="nucleotide sequence ID" value="NZ_CP180191.1"/>
</dbReference>
<keyword evidence="1 5" id="KW-0963">Cytoplasm</keyword>
<accession>A0ABV7H4X9</accession>
<dbReference type="InterPro" id="IPR009777">
    <property type="entry name" value="ZapD"/>
</dbReference>
<dbReference type="InterPro" id="IPR036268">
    <property type="entry name" value="ZapD_sf"/>
</dbReference>
<comment type="subcellular location">
    <subcellularLocation>
        <location evidence="5">Cytoplasm</location>
    </subcellularLocation>
    <text evidence="5">Localizes to mid-cell in an FtsZ-dependent manner.</text>
</comment>
<evidence type="ECO:0000313" key="6">
    <source>
        <dbReference type="EMBL" id="MFC3148979.1"/>
    </source>
</evidence>
<dbReference type="Gene3D" id="2.60.440.10">
    <property type="entry name" value="YacF-like domains"/>
    <property type="match status" value="1"/>
</dbReference>
<evidence type="ECO:0000256" key="4">
    <source>
        <dbReference type="ARBA" id="ARBA00023306"/>
    </source>
</evidence>
<gene>
    <name evidence="5 6" type="primary">zapD</name>
    <name evidence="6" type="ORF">ACFOEN_15240</name>
</gene>
<evidence type="ECO:0000256" key="2">
    <source>
        <dbReference type="ARBA" id="ARBA00022618"/>
    </source>
</evidence>
<comment type="subunit">
    <text evidence="5">Interacts with FtsZ.</text>
</comment>
<evidence type="ECO:0000256" key="1">
    <source>
        <dbReference type="ARBA" id="ARBA00022490"/>
    </source>
</evidence>
<dbReference type="PANTHER" id="PTHR39455">
    <property type="entry name" value="CELL DIVISION PROTEIN ZAPD"/>
    <property type="match status" value="1"/>
</dbReference>
<comment type="caution">
    <text evidence="6">The sequence shown here is derived from an EMBL/GenBank/DDBJ whole genome shotgun (WGS) entry which is preliminary data.</text>
</comment>
<keyword evidence="4 5" id="KW-0131">Cell cycle</keyword>
<comment type="similarity">
    <text evidence="5">Belongs to the ZapD family.</text>
</comment>
<proteinExistence type="inferred from homology"/>